<evidence type="ECO:0000256" key="3">
    <source>
        <dbReference type="SAM" id="SignalP"/>
    </source>
</evidence>
<dbReference type="SUPFAM" id="SSF48230">
    <property type="entry name" value="Chondroitin AC/alginate lyase"/>
    <property type="match status" value="1"/>
</dbReference>
<evidence type="ECO:0000259" key="4">
    <source>
        <dbReference type="Pfam" id="PF05426"/>
    </source>
</evidence>
<keyword evidence="2" id="KW-0456">Lyase</keyword>
<evidence type="ECO:0000256" key="1">
    <source>
        <dbReference type="ARBA" id="ARBA00022729"/>
    </source>
</evidence>
<dbReference type="RefSeq" id="WP_159367837.1">
    <property type="nucleotide sequence ID" value="NZ_CP047218.1"/>
</dbReference>
<dbReference type="Pfam" id="PF05426">
    <property type="entry name" value="Alginate_lyase"/>
    <property type="match status" value="1"/>
</dbReference>
<dbReference type="Proteomes" id="UP000464086">
    <property type="component" value="Chromosome"/>
</dbReference>
<feature type="domain" description="Alginate lyase" evidence="4">
    <location>
        <begin position="61"/>
        <end position="260"/>
    </location>
</feature>
<feature type="chain" id="PRO_5026854152" description="Alginate lyase domain-containing protein" evidence="3">
    <location>
        <begin position="34"/>
        <end position="341"/>
    </location>
</feature>
<feature type="signal peptide" evidence="3">
    <location>
        <begin position="1"/>
        <end position="33"/>
    </location>
</feature>
<name>A0A6P1GPF5_SPHYA</name>
<dbReference type="InterPro" id="IPR008397">
    <property type="entry name" value="Alginate_lyase_dom"/>
</dbReference>
<dbReference type="GO" id="GO:0016829">
    <property type="term" value="F:lyase activity"/>
    <property type="evidence" value="ECO:0007669"/>
    <property type="project" value="UniProtKB-KW"/>
</dbReference>
<dbReference type="EMBL" id="CP047218">
    <property type="protein sequence ID" value="QHD69762.1"/>
    <property type="molecule type" value="Genomic_DNA"/>
</dbReference>
<organism evidence="5 6">
    <name type="scientific">Sphingobium yanoikuyae</name>
    <name type="common">Sphingomonas yanoikuyae</name>
    <dbReference type="NCBI Taxonomy" id="13690"/>
    <lineage>
        <taxon>Bacteria</taxon>
        <taxon>Pseudomonadati</taxon>
        <taxon>Pseudomonadota</taxon>
        <taxon>Alphaproteobacteria</taxon>
        <taxon>Sphingomonadales</taxon>
        <taxon>Sphingomonadaceae</taxon>
        <taxon>Sphingobium</taxon>
    </lineage>
</organism>
<dbReference type="GO" id="GO:0042597">
    <property type="term" value="C:periplasmic space"/>
    <property type="evidence" value="ECO:0007669"/>
    <property type="project" value="InterPro"/>
</dbReference>
<evidence type="ECO:0000256" key="2">
    <source>
        <dbReference type="ARBA" id="ARBA00023239"/>
    </source>
</evidence>
<keyword evidence="1 3" id="KW-0732">Signal</keyword>
<dbReference type="Gene3D" id="1.50.10.100">
    <property type="entry name" value="Chondroitin AC/alginate lyase"/>
    <property type="match status" value="1"/>
</dbReference>
<dbReference type="InterPro" id="IPR008929">
    <property type="entry name" value="Chondroitin_lyas"/>
</dbReference>
<reference evidence="5 6" key="1">
    <citation type="submission" date="2019-12" db="EMBL/GenBank/DDBJ databases">
        <title>Functional and genomic insights into the Sphingobium yanoikuyae YC-JY1, a bacterium efficiently degrading bisphenol A.</title>
        <authorList>
            <person name="Jia Y."/>
            <person name="Li X."/>
            <person name="Wang J."/>
            <person name="Eltoukhy A."/>
            <person name="Lamraoui I."/>
            <person name="Yan Y."/>
        </authorList>
    </citation>
    <scope>NUCLEOTIDE SEQUENCE [LARGE SCALE GENOMIC DNA]</scope>
    <source>
        <strain evidence="5 6">YC-JY1</strain>
    </source>
</reference>
<evidence type="ECO:0000313" key="6">
    <source>
        <dbReference type="Proteomes" id="UP000464086"/>
    </source>
</evidence>
<dbReference type="AlphaFoldDB" id="A0A6P1GPF5"/>
<accession>A0A6P1GPF5</accession>
<protein>
    <recommendedName>
        <fullName evidence="4">Alginate lyase domain-containing protein</fullName>
    </recommendedName>
</protein>
<sequence length="341" mass="37579">MTGKDILTVNIVTKICASLGVVTLSLMALSAHAQANGAKCPAAIKPVIVIGGNRFYKKGTVQRDTQLYDKNQASLRPVYDFQNQISSLSDKFVQTGSAQYKSCADRLLLSWARSNALSKFGSKSSAGDFQSNYVQQWAMAGLGLARLKLGPLNNGQNDRIVRDWLKRTALSVYDFHQKIKYHNNHYDWAVLAVGSVGFSIKDKNLIAMSQKMFDIAIAEIQPNGFLPLEMKRKERAAGYHSVAAQPLALYQLVRSRCGNDTDRPEKLIQLITLVKKLKADPGLLQNQADAKQLPLGEQPWINVWDTVNNNVSSEKPSASRYISGTSQTLSKVLMAGCPMLS</sequence>
<gene>
    <name evidence="5" type="ORF">GS397_23865</name>
</gene>
<proteinExistence type="predicted"/>
<evidence type="ECO:0000313" key="5">
    <source>
        <dbReference type="EMBL" id="QHD69762.1"/>
    </source>
</evidence>